<dbReference type="Gene3D" id="1.20.120.1630">
    <property type="match status" value="1"/>
</dbReference>
<comment type="caution">
    <text evidence="3">The sequence shown here is derived from an EMBL/GenBank/DDBJ whole genome shotgun (WGS) entry which is preliminary data.</text>
</comment>
<sequence length="271" mass="30138">MLNLTTAEVEVFLLASGVTIAIVTAIWVLGLIRGEHSVMDGWYGFGFVLPAAICFWSSGGAHSQTAALLLLMVALHGCRLGWYLGSRWRRFVTTHGGDPRYLQWRKDYADGYWWKSFFRVMEPQALVIILVGLPSTAGILGNREINGQIGILTAVGLAVFGIGYYFETVADGQLQSFLALSTRPRYLNTGVWTYSRHPNYFGNTLVWWGIWIVAVAGNPDIWWTVAGPAVNTLMLTKVLGSAYQDKVMGDRPEYQALMARTRAFLPLPIAR</sequence>
<proteinExistence type="predicted"/>
<dbReference type="PROSITE" id="PS50244">
    <property type="entry name" value="S5A_REDUCTASE"/>
    <property type="match status" value="1"/>
</dbReference>
<dbReference type="InterPro" id="IPR010721">
    <property type="entry name" value="UstE-like"/>
</dbReference>
<protein>
    <recommendedName>
        <fullName evidence="5">DUF1295 domain-containing protein</fullName>
    </recommendedName>
</protein>
<feature type="transmembrane region" description="Helical" evidence="1">
    <location>
        <begin position="65"/>
        <end position="85"/>
    </location>
</feature>
<keyword evidence="1" id="KW-0812">Transmembrane</keyword>
<dbReference type="EMBL" id="BRZI01000019">
    <property type="protein sequence ID" value="GLD30990.1"/>
    <property type="molecule type" value="Genomic_DNA"/>
</dbReference>
<accession>A0A9P3UUQ7</accession>
<organism evidence="3 4">
    <name type="scientific">Mycobacterium kiyosense</name>
    <dbReference type="NCBI Taxonomy" id="2871094"/>
    <lineage>
        <taxon>Bacteria</taxon>
        <taxon>Bacillati</taxon>
        <taxon>Actinomycetota</taxon>
        <taxon>Actinomycetes</taxon>
        <taxon>Mycobacteriales</taxon>
        <taxon>Mycobacteriaceae</taxon>
        <taxon>Mycobacterium</taxon>
    </lineage>
</organism>
<reference evidence="3" key="1">
    <citation type="submission" date="2022-08" db="EMBL/GenBank/DDBJ databases">
        <title>Mycobacterium kiyosense sp. nov., scotochromogenic slow-glowing species isolated from respiratory specimens.</title>
        <authorList>
            <person name="Fukano H."/>
            <person name="Kazumi Y."/>
            <person name="Sakagami N."/>
            <person name="Ato M."/>
            <person name="Mitarai S."/>
            <person name="Hoshino Y."/>
        </authorList>
    </citation>
    <scope>NUCLEOTIDE SEQUENCE</scope>
    <source>
        <strain evidence="3">1413</strain>
        <strain evidence="2">SRL2020-028</strain>
    </source>
</reference>
<dbReference type="RefSeq" id="WP_236976882.1">
    <property type="nucleotide sequence ID" value="NZ_BRXE01000015.1"/>
</dbReference>
<evidence type="ECO:0000313" key="3">
    <source>
        <dbReference type="EMBL" id="GLD30990.1"/>
    </source>
</evidence>
<keyword evidence="1" id="KW-1133">Transmembrane helix</keyword>
<dbReference type="Proteomes" id="UP001064782">
    <property type="component" value="Unassembled WGS sequence"/>
</dbReference>
<feature type="transmembrane region" description="Helical" evidence="1">
    <location>
        <begin position="12"/>
        <end position="32"/>
    </location>
</feature>
<evidence type="ECO:0000256" key="1">
    <source>
        <dbReference type="SAM" id="Phobius"/>
    </source>
</evidence>
<evidence type="ECO:0000313" key="2">
    <source>
        <dbReference type="EMBL" id="GLB82697.1"/>
    </source>
</evidence>
<evidence type="ECO:0000313" key="4">
    <source>
        <dbReference type="Proteomes" id="UP001064782"/>
    </source>
</evidence>
<dbReference type="PANTHER" id="PTHR32251:SF17">
    <property type="entry name" value="STEROID 5-ALPHA REDUCTASE C-TERMINAL DOMAIN-CONTAINING PROTEIN"/>
    <property type="match status" value="1"/>
</dbReference>
<feature type="transmembrane region" description="Helical" evidence="1">
    <location>
        <begin position="41"/>
        <end position="59"/>
    </location>
</feature>
<name>A0A9P3UUQ7_9MYCO</name>
<evidence type="ECO:0008006" key="5">
    <source>
        <dbReference type="Google" id="ProtNLM"/>
    </source>
</evidence>
<dbReference type="Proteomes" id="UP001165663">
    <property type="component" value="Unassembled WGS sequence"/>
</dbReference>
<dbReference type="EMBL" id="BRXE01000015">
    <property type="protein sequence ID" value="GLB82697.1"/>
    <property type="molecule type" value="Genomic_DNA"/>
</dbReference>
<dbReference type="GeneID" id="83630203"/>
<feature type="transmembrane region" description="Helical" evidence="1">
    <location>
        <begin position="147"/>
        <end position="166"/>
    </location>
</feature>
<dbReference type="Pfam" id="PF06966">
    <property type="entry name" value="DUF1295"/>
    <property type="match status" value="1"/>
</dbReference>
<keyword evidence="1" id="KW-0472">Membrane</keyword>
<feature type="transmembrane region" description="Helical" evidence="1">
    <location>
        <begin position="125"/>
        <end position="141"/>
    </location>
</feature>
<dbReference type="AlphaFoldDB" id="A0A9P3UUQ7"/>
<dbReference type="PANTHER" id="PTHR32251">
    <property type="entry name" value="3-OXO-5-ALPHA-STEROID 4-DEHYDROGENASE"/>
    <property type="match status" value="1"/>
</dbReference>
<dbReference type="GO" id="GO:0016020">
    <property type="term" value="C:membrane"/>
    <property type="evidence" value="ECO:0007669"/>
    <property type="project" value="TreeGrafter"/>
</dbReference>
<gene>
    <name evidence="3" type="ORF">Mkiyose1413_28730</name>
    <name evidence="2" type="ORF">SRL2020028_19530</name>
</gene>
<keyword evidence="4" id="KW-1185">Reference proteome</keyword>